<accession>A0A2N5XXI9</accession>
<dbReference type="OrthoDB" id="9815791at2"/>
<dbReference type="SUPFAM" id="SSF56796">
    <property type="entry name" value="Dehydroquinate synthase-like"/>
    <property type="match status" value="1"/>
</dbReference>
<dbReference type="RefSeq" id="WP_101532306.1">
    <property type="nucleotide sequence ID" value="NZ_PKUQ01000001.1"/>
</dbReference>
<dbReference type="Gene3D" id="1.20.1090.10">
    <property type="entry name" value="Dehydroquinate synthase-like - alpha domain"/>
    <property type="match status" value="1"/>
</dbReference>
<evidence type="ECO:0000256" key="4">
    <source>
        <dbReference type="ARBA" id="ARBA00023027"/>
    </source>
</evidence>
<dbReference type="Proteomes" id="UP000234881">
    <property type="component" value="Unassembled WGS sequence"/>
</dbReference>
<dbReference type="PANTHER" id="PTHR11496">
    <property type="entry name" value="ALCOHOL DEHYDROGENASE"/>
    <property type="match status" value="1"/>
</dbReference>
<dbReference type="FunFam" id="3.40.50.1970:FF:000003">
    <property type="entry name" value="Alcohol dehydrogenase, iron-containing"/>
    <property type="match status" value="1"/>
</dbReference>
<dbReference type="EMBL" id="PKUQ01000001">
    <property type="protein sequence ID" value="PLW79224.1"/>
    <property type="molecule type" value="Genomic_DNA"/>
</dbReference>
<evidence type="ECO:0000256" key="1">
    <source>
        <dbReference type="ARBA" id="ARBA00001962"/>
    </source>
</evidence>
<dbReference type="InterPro" id="IPR056798">
    <property type="entry name" value="ADH_Fe_C"/>
</dbReference>
<comment type="cofactor">
    <cofactor evidence="1">
        <name>Fe cation</name>
        <dbReference type="ChEBI" id="CHEBI:24875"/>
    </cofactor>
</comment>
<evidence type="ECO:0000259" key="6">
    <source>
        <dbReference type="Pfam" id="PF00465"/>
    </source>
</evidence>
<dbReference type="GO" id="GO:0046872">
    <property type="term" value="F:metal ion binding"/>
    <property type="evidence" value="ECO:0007669"/>
    <property type="project" value="InterPro"/>
</dbReference>
<reference evidence="8 9" key="1">
    <citation type="submission" date="2018-01" db="EMBL/GenBank/DDBJ databases">
        <title>The draft genome sequence of Cohaesibacter sp. H1304.</title>
        <authorList>
            <person name="Wang N.-N."/>
            <person name="Du Z.-J."/>
        </authorList>
    </citation>
    <scope>NUCLEOTIDE SEQUENCE [LARGE SCALE GENOMIC DNA]</scope>
    <source>
        <strain evidence="8 9">H1304</strain>
    </source>
</reference>
<feature type="domain" description="Alcohol dehydrogenase iron-type/glycerol dehydrogenase GldA" evidence="6">
    <location>
        <begin position="13"/>
        <end position="174"/>
    </location>
</feature>
<name>A0A2N5XXI9_9HYPH</name>
<sequence length="376" mass="40063">MKSLSSPILLRLPSAMLFGQGQAARLAELMPQMQNDKFFIVTDSFNAKRVANLGLSLSNEQIGIVDPEPDLNCLNAALAQARAGQYEVIVGFGGGSAMDCAKLIAVLLGNQLSLSDIAGKGNAPSRQCQLVQIPTTAGTGSEAGARALITDPESAVKIATDSEFMVADYILIDPDLTLTAPLDVTLATGVDALAHCVEAFTSKIAHPLIDWYAQRGIELIGENLPKLVSNLADQEARTALCLAAYYGGICLGPVNTTAGHALAYPLSTHYKIPHGAANALIFPYTLAYNSSAQSEKTRIVLESLGLGQATSEEDIRIRSAELLRSYGLKTKLSDFNIPENALELMAGEASTIRRLLDNNPRNIGAKEILEIYQAAY</sequence>
<evidence type="ECO:0000259" key="7">
    <source>
        <dbReference type="Pfam" id="PF25137"/>
    </source>
</evidence>
<keyword evidence="4" id="KW-0520">NAD</keyword>
<dbReference type="InterPro" id="IPR039697">
    <property type="entry name" value="Alcohol_dehydrogenase_Fe"/>
</dbReference>
<dbReference type="Pfam" id="PF00465">
    <property type="entry name" value="Fe-ADH"/>
    <property type="match status" value="1"/>
</dbReference>
<dbReference type="InterPro" id="IPR001670">
    <property type="entry name" value="ADH_Fe/GldA"/>
</dbReference>
<comment type="catalytic activity">
    <reaction evidence="5">
        <text>a primary alcohol + NAD(+) = an aldehyde + NADH + H(+)</text>
        <dbReference type="Rhea" id="RHEA:10736"/>
        <dbReference type="ChEBI" id="CHEBI:15378"/>
        <dbReference type="ChEBI" id="CHEBI:15734"/>
        <dbReference type="ChEBI" id="CHEBI:17478"/>
        <dbReference type="ChEBI" id="CHEBI:57540"/>
        <dbReference type="ChEBI" id="CHEBI:57945"/>
        <dbReference type="EC" id="1.1.1.1"/>
    </reaction>
</comment>
<dbReference type="Gene3D" id="3.40.50.1970">
    <property type="match status" value="1"/>
</dbReference>
<dbReference type="Pfam" id="PF25137">
    <property type="entry name" value="ADH_Fe_C"/>
    <property type="match status" value="1"/>
</dbReference>
<organism evidence="8 9">
    <name type="scientific">Cohaesibacter celericrescens</name>
    <dbReference type="NCBI Taxonomy" id="2067669"/>
    <lineage>
        <taxon>Bacteria</taxon>
        <taxon>Pseudomonadati</taxon>
        <taxon>Pseudomonadota</taxon>
        <taxon>Alphaproteobacteria</taxon>
        <taxon>Hyphomicrobiales</taxon>
        <taxon>Cohaesibacteraceae</taxon>
    </lineage>
</organism>
<comment type="similarity">
    <text evidence="2">Belongs to the iron-containing alcohol dehydrogenase family.</text>
</comment>
<evidence type="ECO:0000313" key="8">
    <source>
        <dbReference type="EMBL" id="PLW79224.1"/>
    </source>
</evidence>
<proteinExistence type="inferred from homology"/>
<keyword evidence="3" id="KW-0560">Oxidoreductase</keyword>
<dbReference type="GO" id="GO:0004022">
    <property type="term" value="F:alcohol dehydrogenase (NAD+) activity"/>
    <property type="evidence" value="ECO:0007669"/>
    <property type="project" value="UniProtKB-EC"/>
</dbReference>
<feature type="domain" description="Fe-containing alcohol dehydrogenase-like C-terminal" evidence="7">
    <location>
        <begin position="185"/>
        <end position="376"/>
    </location>
</feature>
<evidence type="ECO:0000313" key="9">
    <source>
        <dbReference type="Proteomes" id="UP000234881"/>
    </source>
</evidence>
<dbReference type="PROSITE" id="PS00913">
    <property type="entry name" value="ADH_IRON_1"/>
    <property type="match status" value="1"/>
</dbReference>
<evidence type="ECO:0000256" key="3">
    <source>
        <dbReference type="ARBA" id="ARBA00023002"/>
    </source>
</evidence>
<gene>
    <name evidence="8" type="ORF">C0081_03120</name>
</gene>
<protein>
    <submittedName>
        <fullName evidence="8">Alcohol dehydrogenase</fullName>
    </submittedName>
</protein>
<keyword evidence="9" id="KW-1185">Reference proteome</keyword>
<evidence type="ECO:0000256" key="5">
    <source>
        <dbReference type="ARBA" id="ARBA00049243"/>
    </source>
</evidence>
<dbReference type="PANTHER" id="PTHR11496:SF102">
    <property type="entry name" value="ALCOHOL DEHYDROGENASE 4"/>
    <property type="match status" value="1"/>
</dbReference>
<dbReference type="CDD" id="cd08551">
    <property type="entry name" value="Fe-ADH"/>
    <property type="match status" value="1"/>
</dbReference>
<comment type="caution">
    <text evidence="8">The sequence shown here is derived from an EMBL/GenBank/DDBJ whole genome shotgun (WGS) entry which is preliminary data.</text>
</comment>
<evidence type="ECO:0000256" key="2">
    <source>
        <dbReference type="ARBA" id="ARBA00007358"/>
    </source>
</evidence>
<dbReference type="AlphaFoldDB" id="A0A2N5XXI9"/>
<dbReference type="InterPro" id="IPR018211">
    <property type="entry name" value="ADH_Fe_CS"/>
</dbReference>